<organism evidence="2 3">
    <name type="scientific">Conexibacter woesei (strain DSM 14684 / CCUG 47730 / CIP 108061 / JCM 11494 / NBRC 100937 / ID131577)</name>
    <dbReference type="NCBI Taxonomy" id="469383"/>
    <lineage>
        <taxon>Bacteria</taxon>
        <taxon>Bacillati</taxon>
        <taxon>Actinomycetota</taxon>
        <taxon>Thermoleophilia</taxon>
        <taxon>Solirubrobacterales</taxon>
        <taxon>Conexibacteraceae</taxon>
        <taxon>Conexibacter</taxon>
    </lineage>
</organism>
<dbReference type="eggNOG" id="COG1653">
    <property type="taxonomic scope" value="Bacteria"/>
</dbReference>
<dbReference type="InterPro" id="IPR006311">
    <property type="entry name" value="TAT_signal"/>
</dbReference>
<feature type="signal peptide" evidence="1">
    <location>
        <begin position="1"/>
        <end position="40"/>
    </location>
</feature>
<dbReference type="AlphaFoldDB" id="D3FDB4"/>
<dbReference type="InterPro" id="IPR006059">
    <property type="entry name" value="SBP"/>
</dbReference>
<sequence precursor="true">MRQTHPARGSLALSTPLSRRSLLKAAGAAGAALTGAPLLAACGSSGGGGGSGGAATIEFWDMLWGLDRYEPTARALVAEWNRANPDLQVKYRLIPWASFYEVFSTAVASGTTPDVSTGATYQAFQFEQAIEPMNDAVAQWRRDGTYDQVIPQSITAQATEDGEQTGLPWGMTLRTLSCNRKLFGAAGVTQPRSFDELRAAARRLTGGGRYGMGFCGQGALGWQMLLSLMVNNGGGLYDAKCGPALVTDRNREACQLVQDMVRDGSIPKAAVGWDQTDVSAAMTRGDIAMAITEPALFNSLPNGADIDIASPYEGFHGDKGTLLWYLAMWQYRTSEDKPGATEFMNWWLSNEQPLWSRGGTTQLPVRTPFYDEIRTLQDPRYRKVLDEWVPVGKIMSTPCEYALPTLNQVEGQAFMPTLVQDVLSLKPIDESLQTAQDALSQLRA</sequence>
<protein>
    <submittedName>
        <fullName evidence="2">Extracellular solute-binding protein family 1</fullName>
    </submittedName>
</protein>
<evidence type="ECO:0000256" key="1">
    <source>
        <dbReference type="SAM" id="SignalP"/>
    </source>
</evidence>
<proteinExistence type="predicted"/>
<dbReference type="PANTHER" id="PTHR43649:SF30">
    <property type="entry name" value="ABC TRANSPORTER SUBSTRATE-BINDING PROTEIN"/>
    <property type="match status" value="1"/>
</dbReference>
<dbReference type="Proteomes" id="UP000008229">
    <property type="component" value="Chromosome"/>
</dbReference>
<dbReference type="SUPFAM" id="SSF53850">
    <property type="entry name" value="Periplasmic binding protein-like II"/>
    <property type="match status" value="1"/>
</dbReference>
<keyword evidence="1" id="KW-0732">Signal</keyword>
<gene>
    <name evidence="2" type="ordered locus">Cwoe_5097</name>
</gene>
<keyword evidence="3" id="KW-1185">Reference proteome</keyword>
<feature type="chain" id="PRO_5038900733" evidence="1">
    <location>
        <begin position="41"/>
        <end position="444"/>
    </location>
</feature>
<dbReference type="OrthoDB" id="366726at2"/>
<reference evidence="2 3" key="1">
    <citation type="journal article" date="2010" name="Stand. Genomic Sci.">
        <title>Complete genome sequence of Conexibacter woesei type strain (ID131577).</title>
        <authorList>
            <person name="Pukall R."/>
            <person name="Lapidus A."/>
            <person name="Glavina Del Rio T."/>
            <person name="Copeland A."/>
            <person name="Tice H."/>
            <person name="Cheng J.-F."/>
            <person name="Lucas S."/>
            <person name="Chen F."/>
            <person name="Nolan M."/>
            <person name="Bruce D."/>
            <person name="Goodwin L."/>
            <person name="Pitluck S."/>
            <person name="Mavromatis K."/>
            <person name="Ivanova N."/>
            <person name="Ovchinnikova G."/>
            <person name="Pati A."/>
            <person name="Chen A."/>
            <person name="Palaniappan K."/>
            <person name="Land M."/>
            <person name="Hauser L."/>
            <person name="Chang Y.-J."/>
            <person name="Jeffries C.D."/>
            <person name="Chain P."/>
            <person name="Meincke L."/>
            <person name="Sims D."/>
            <person name="Brettin T."/>
            <person name="Detter J.C."/>
            <person name="Rohde M."/>
            <person name="Goeker M."/>
            <person name="Bristow J."/>
            <person name="Eisen J.A."/>
            <person name="Markowitz V."/>
            <person name="Kyrpides N.C."/>
            <person name="Klenk H.-P."/>
            <person name="Hugenholtz P."/>
        </authorList>
    </citation>
    <scope>NUCLEOTIDE SEQUENCE [LARGE SCALE GENOMIC DNA]</scope>
    <source>
        <strain evidence="3">DSM 14684 / CIP 108061 / JCM 11494 / NBRC 100937 / ID131577</strain>
    </source>
</reference>
<accession>D3FDB4</accession>
<dbReference type="STRING" id="469383.Cwoe_5097"/>
<dbReference type="PANTHER" id="PTHR43649">
    <property type="entry name" value="ARABINOSE-BINDING PROTEIN-RELATED"/>
    <property type="match status" value="1"/>
</dbReference>
<reference evidence="3" key="2">
    <citation type="submission" date="2010-01" db="EMBL/GenBank/DDBJ databases">
        <title>The complete genome of Conexibacter woesei DSM 14684.</title>
        <authorList>
            <consortium name="US DOE Joint Genome Institute (JGI-PGF)"/>
            <person name="Lucas S."/>
            <person name="Copeland A."/>
            <person name="Lapidus A."/>
            <person name="Glavina del Rio T."/>
            <person name="Dalin E."/>
            <person name="Tice H."/>
            <person name="Bruce D."/>
            <person name="Goodwin L."/>
            <person name="Pitluck S."/>
            <person name="Kyrpides N."/>
            <person name="Mavromatis K."/>
            <person name="Ivanova N."/>
            <person name="Mikhailova N."/>
            <person name="Chertkov O."/>
            <person name="Brettin T."/>
            <person name="Detter J.C."/>
            <person name="Han C."/>
            <person name="Larimer F."/>
            <person name="Land M."/>
            <person name="Hauser L."/>
            <person name="Markowitz V."/>
            <person name="Cheng J.-F."/>
            <person name="Hugenholtz P."/>
            <person name="Woyke T."/>
            <person name="Wu D."/>
            <person name="Pukall R."/>
            <person name="Steenblock K."/>
            <person name="Schneider S."/>
            <person name="Klenk H.-P."/>
            <person name="Eisen J.A."/>
        </authorList>
    </citation>
    <scope>NUCLEOTIDE SEQUENCE [LARGE SCALE GENOMIC DNA]</scope>
    <source>
        <strain evidence="3">DSM 14684 / CIP 108061 / JCM 11494 / NBRC 100937 / ID131577</strain>
    </source>
</reference>
<dbReference type="PROSITE" id="PS51318">
    <property type="entry name" value="TAT"/>
    <property type="match status" value="1"/>
</dbReference>
<dbReference type="Pfam" id="PF01547">
    <property type="entry name" value="SBP_bac_1"/>
    <property type="match status" value="1"/>
</dbReference>
<dbReference type="RefSeq" id="WP_012936557.1">
    <property type="nucleotide sequence ID" value="NC_013739.1"/>
</dbReference>
<dbReference type="InterPro" id="IPR050490">
    <property type="entry name" value="Bact_solute-bd_prot1"/>
</dbReference>
<dbReference type="EMBL" id="CP001854">
    <property type="protein sequence ID" value="ADB53506.1"/>
    <property type="molecule type" value="Genomic_DNA"/>
</dbReference>
<name>D3FDB4_CONWI</name>
<evidence type="ECO:0000313" key="2">
    <source>
        <dbReference type="EMBL" id="ADB53506.1"/>
    </source>
</evidence>
<dbReference type="HOGENOM" id="CLU_031285_10_1_11"/>
<dbReference type="Gene3D" id="3.40.190.10">
    <property type="entry name" value="Periplasmic binding protein-like II"/>
    <property type="match status" value="2"/>
</dbReference>
<dbReference type="KEGG" id="cwo:Cwoe_5097"/>
<evidence type="ECO:0000313" key="3">
    <source>
        <dbReference type="Proteomes" id="UP000008229"/>
    </source>
</evidence>